<dbReference type="InterPro" id="IPR050903">
    <property type="entry name" value="Bact_Chemotaxis_MeTrfase"/>
</dbReference>
<dbReference type="SUPFAM" id="SSF53335">
    <property type="entry name" value="S-adenosyl-L-methionine-dependent methyltransferases"/>
    <property type="match status" value="1"/>
</dbReference>
<dbReference type="PANTHER" id="PTHR24422">
    <property type="entry name" value="CHEMOTAXIS PROTEIN METHYLTRANSFERASE"/>
    <property type="match status" value="1"/>
</dbReference>
<dbReference type="Proteomes" id="UP000245048">
    <property type="component" value="Unassembled WGS sequence"/>
</dbReference>
<proteinExistence type="predicted"/>
<accession>A0A2U1V2C4</accession>
<evidence type="ECO:0000313" key="6">
    <source>
        <dbReference type="Proteomes" id="UP000245048"/>
    </source>
</evidence>
<dbReference type="GO" id="GO:0032259">
    <property type="term" value="P:methylation"/>
    <property type="evidence" value="ECO:0007669"/>
    <property type="project" value="UniProtKB-KW"/>
</dbReference>
<evidence type="ECO:0000313" key="5">
    <source>
        <dbReference type="EMBL" id="PWC28069.1"/>
    </source>
</evidence>
<dbReference type="PANTHER" id="PTHR24422:SF19">
    <property type="entry name" value="CHEMOTAXIS PROTEIN METHYLTRANSFERASE"/>
    <property type="match status" value="1"/>
</dbReference>
<organism evidence="5 6">
    <name type="scientific">Teichococcus aestuarii</name>
    <dbReference type="NCBI Taxonomy" id="568898"/>
    <lineage>
        <taxon>Bacteria</taxon>
        <taxon>Pseudomonadati</taxon>
        <taxon>Pseudomonadota</taxon>
        <taxon>Alphaproteobacteria</taxon>
        <taxon>Acetobacterales</taxon>
        <taxon>Roseomonadaceae</taxon>
        <taxon>Roseomonas</taxon>
    </lineage>
</organism>
<evidence type="ECO:0000256" key="3">
    <source>
        <dbReference type="ARBA" id="ARBA00022691"/>
    </source>
</evidence>
<evidence type="ECO:0000259" key="4">
    <source>
        <dbReference type="PROSITE" id="PS50123"/>
    </source>
</evidence>
<dbReference type="RefSeq" id="WP_146201908.1">
    <property type="nucleotide sequence ID" value="NZ_PDOA01000009.1"/>
</dbReference>
<dbReference type="GO" id="GO:0008757">
    <property type="term" value="F:S-adenosylmethionine-dependent methyltransferase activity"/>
    <property type="evidence" value="ECO:0007669"/>
    <property type="project" value="InterPro"/>
</dbReference>
<dbReference type="InterPro" id="IPR022642">
    <property type="entry name" value="CheR_C"/>
</dbReference>
<sequence>MMPPLPAEALASQGLERLVGLSDGMVLQGRLRRAAPLIAEAGPGRLPSPEMDDPFWARLIDAVTVQETRLFRTPQQWLGLAARVLPGLAGLGRPAQLLSAGCATGEEAWTLAVLAAGAGLPARVLGLDLCRPALERAASGLFPPGPPDPLRDVPPPYRRFFTVSAEGVQARPGPYVSVRVARANLLDLPGAGPSFDVILCRNVLIYLTSEARERVLRRLLARLAPGGALLLGATDLPPPELGLRPWAEDQPCLWCR</sequence>
<dbReference type="PRINTS" id="PR00996">
    <property type="entry name" value="CHERMTFRASE"/>
</dbReference>
<keyword evidence="3" id="KW-0949">S-adenosyl-L-methionine</keyword>
<dbReference type="Pfam" id="PF01739">
    <property type="entry name" value="CheR"/>
    <property type="match status" value="1"/>
</dbReference>
<dbReference type="OrthoDB" id="7263295at2"/>
<name>A0A2U1V2C4_9PROT</name>
<dbReference type="AlphaFoldDB" id="A0A2U1V2C4"/>
<dbReference type="PROSITE" id="PS50123">
    <property type="entry name" value="CHER"/>
    <property type="match status" value="1"/>
</dbReference>
<keyword evidence="6" id="KW-1185">Reference proteome</keyword>
<feature type="domain" description="CheR-type methyltransferase" evidence="4">
    <location>
        <begin position="46"/>
        <end position="235"/>
    </location>
</feature>
<reference evidence="6" key="1">
    <citation type="submission" date="2017-10" db="EMBL/GenBank/DDBJ databases">
        <authorList>
            <person name="Toshchakov S.V."/>
            <person name="Goeva M.A."/>
        </authorList>
    </citation>
    <scope>NUCLEOTIDE SEQUENCE [LARGE SCALE GENOMIC DNA]</scope>
    <source>
        <strain evidence="6">JR1/69-1-13</strain>
    </source>
</reference>
<dbReference type="InterPro" id="IPR000780">
    <property type="entry name" value="CheR_MeTrfase"/>
</dbReference>
<dbReference type="EMBL" id="PDOA01000009">
    <property type="protein sequence ID" value="PWC28069.1"/>
    <property type="molecule type" value="Genomic_DNA"/>
</dbReference>
<dbReference type="SMART" id="SM00138">
    <property type="entry name" value="MeTrc"/>
    <property type="match status" value="1"/>
</dbReference>
<dbReference type="InterPro" id="IPR029063">
    <property type="entry name" value="SAM-dependent_MTases_sf"/>
</dbReference>
<dbReference type="Gene3D" id="3.40.50.150">
    <property type="entry name" value="Vaccinia Virus protein VP39"/>
    <property type="match status" value="1"/>
</dbReference>
<gene>
    <name evidence="5" type="ORF">CR165_14035</name>
</gene>
<keyword evidence="1" id="KW-0489">Methyltransferase</keyword>
<keyword evidence="2" id="KW-0808">Transferase</keyword>
<evidence type="ECO:0000256" key="2">
    <source>
        <dbReference type="ARBA" id="ARBA00022679"/>
    </source>
</evidence>
<evidence type="ECO:0000256" key="1">
    <source>
        <dbReference type="ARBA" id="ARBA00022603"/>
    </source>
</evidence>
<protein>
    <submittedName>
        <fullName evidence="5">Chemotaxis protein CheR</fullName>
    </submittedName>
</protein>
<comment type="caution">
    <text evidence="5">The sequence shown here is derived from an EMBL/GenBank/DDBJ whole genome shotgun (WGS) entry which is preliminary data.</text>
</comment>